<dbReference type="STRING" id="1465490.SAMN05444277_101421"/>
<accession>A0A1I5RU83</accession>
<dbReference type="GO" id="GO:0055085">
    <property type="term" value="P:transmembrane transport"/>
    <property type="evidence" value="ECO:0007669"/>
    <property type="project" value="InterPro"/>
</dbReference>
<dbReference type="PANTHER" id="PTHR30404">
    <property type="entry name" value="N-ACETYLMURAMOYL-L-ALANINE AMIDASE"/>
    <property type="match status" value="1"/>
</dbReference>
<dbReference type="Pfam" id="PF03544">
    <property type="entry name" value="TonB_C"/>
    <property type="match status" value="1"/>
</dbReference>
<dbReference type="SUPFAM" id="SSF74653">
    <property type="entry name" value="TolA/TonB C-terminal domain"/>
    <property type="match status" value="1"/>
</dbReference>
<evidence type="ECO:0000256" key="3">
    <source>
        <dbReference type="ARBA" id="ARBA00022801"/>
    </source>
</evidence>
<dbReference type="AlphaFoldDB" id="A0A1I5RU83"/>
<dbReference type="RefSeq" id="WP_090654006.1">
    <property type="nucleotide sequence ID" value="NZ_FOXQ01000001.1"/>
</dbReference>
<dbReference type="PANTHER" id="PTHR30404:SF0">
    <property type="entry name" value="N-ACETYLMURAMOYL-L-ALANINE AMIDASE AMIC"/>
    <property type="match status" value="1"/>
</dbReference>
<keyword evidence="5" id="KW-1133">Transmembrane helix</keyword>
<dbReference type="InterPro" id="IPR037682">
    <property type="entry name" value="TonB_C"/>
</dbReference>
<dbReference type="InterPro" id="IPR050695">
    <property type="entry name" value="N-acetylmuramoyl_amidase_3"/>
</dbReference>
<reference evidence="7 8" key="1">
    <citation type="submission" date="2016-10" db="EMBL/GenBank/DDBJ databases">
        <authorList>
            <person name="de Groot N.N."/>
        </authorList>
    </citation>
    <scope>NUCLEOTIDE SEQUENCE [LARGE SCALE GENOMIC DNA]</scope>
    <source>
        <strain evidence="7 8">DSM 28286</strain>
    </source>
</reference>
<dbReference type="OrthoDB" id="9814002at2"/>
<evidence type="ECO:0000256" key="4">
    <source>
        <dbReference type="SAM" id="MobiDB-lite"/>
    </source>
</evidence>
<dbReference type="Proteomes" id="UP000199031">
    <property type="component" value="Unassembled WGS sequence"/>
</dbReference>
<evidence type="ECO:0000256" key="2">
    <source>
        <dbReference type="ARBA" id="ARBA00011901"/>
    </source>
</evidence>
<dbReference type="SUPFAM" id="SSF53187">
    <property type="entry name" value="Zn-dependent exopeptidases"/>
    <property type="match status" value="1"/>
</dbReference>
<feature type="transmembrane region" description="Helical" evidence="5">
    <location>
        <begin position="273"/>
        <end position="290"/>
    </location>
</feature>
<dbReference type="GO" id="GO:0009253">
    <property type="term" value="P:peptidoglycan catabolic process"/>
    <property type="evidence" value="ECO:0007669"/>
    <property type="project" value="InterPro"/>
</dbReference>
<dbReference type="InterPro" id="IPR002508">
    <property type="entry name" value="MurNAc-LAA_cat"/>
</dbReference>
<dbReference type="EC" id="3.5.1.28" evidence="2"/>
<evidence type="ECO:0000259" key="6">
    <source>
        <dbReference type="SMART" id="SM00646"/>
    </source>
</evidence>
<dbReference type="SMART" id="SM00646">
    <property type="entry name" value="Ami_3"/>
    <property type="match status" value="1"/>
</dbReference>
<keyword evidence="3" id="KW-0378">Hydrolase</keyword>
<dbReference type="SUPFAM" id="SSF56935">
    <property type="entry name" value="Porins"/>
    <property type="match status" value="1"/>
</dbReference>
<keyword evidence="5" id="KW-0812">Transmembrane</keyword>
<dbReference type="Gene3D" id="2.170.130.10">
    <property type="entry name" value="TonB-dependent receptor, plug domain"/>
    <property type="match status" value="2"/>
</dbReference>
<feature type="transmembrane region" description="Helical" evidence="5">
    <location>
        <begin position="38"/>
        <end position="55"/>
    </location>
</feature>
<dbReference type="Pfam" id="PF01520">
    <property type="entry name" value="Amidase_3"/>
    <property type="match status" value="1"/>
</dbReference>
<keyword evidence="5" id="KW-0472">Membrane</keyword>
<dbReference type="GO" id="GO:0030288">
    <property type="term" value="C:outer membrane-bounded periplasmic space"/>
    <property type="evidence" value="ECO:0007669"/>
    <property type="project" value="TreeGrafter"/>
</dbReference>
<gene>
    <name evidence="7" type="ORF">SAMN05444277_101421</name>
</gene>
<evidence type="ECO:0000256" key="5">
    <source>
        <dbReference type="SAM" id="Phobius"/>
    </source>
</evidence>
<proteinExistence type="predicted"/>
<dbReference type="CDD" id="cd02696">
    <property type="entry name" value="MurNAc-LAA"/>
    <property type="match status" value="1"/>
</dbReference>
<evidence type="ECO:0000313" key="8">
    <source>
        <dbReference type="Proteomes" id="UP000199031"/>
    </source>
</evidence>
<feature type="compositionally biased region" description="Polar residues" evidence="4">
    <location>
        <begin position="756"/>
        <end position="767"/>
    </location>
</feature>
<feature type="transmembrane region" description="Helical" evidence="5">
    <location>
        <begin position="230"/>
        <end position="252"/>
    </location>
</feature>
<feature type="transmembrane region" description="Helical" evidence="5">
    <location>
        <begin position="6"/>
        <end position="26"/>
    </location>
</feature>
<dbReference type="Gene3D" id="3.30.1150.10">
    <property type="match status" value="1"/>
</dbReference>
<name>A0A1I5RU83_9BACT</name>
<feature type="domain" description="MurNAc-LAA" evidence="6">
    <location>
        <begin position="366"/>
        <end position="484"/>
    </location>
</feature>
<evidence type="ECO:0000256" key="1">
    <source>
        <dbReference type="ARBA" id="ARBA00001561"/>
    </source>
</evidence>
<feature type="transmembrane region" description="Helical" evidence="5">
    <location>
        <begin position="184"/>
        <end position="202"/>
    </location>
</feature>
<keyword evidence="8" id="KW-1185">Reference proteome</keyword>
<dbReference type="Pfam" id="PF05569">
    <property type="entry name" value="Peptidase_M56"/>
    <property type="match status" value="1"/>
</dbReference>
<comment type="catalytic activity">
    <reaction evidence="1">
        <text>Hydrolyzes the link between N-acetylmuramoyl residues and L-amino acid residues in certain cell-wall glycopeptides.</text>
        <dbReference type="EC" id="3.5.1.28"/>
    </reaction>
</comment>
<feature type="transmembrane region" description="Helical" evidence="5">
    <location>
        <begin position="95"/>
        <end position="116"/>
    </location>
</feature>
<sequence>MLQQLSIYLLKVTSISGLLFLYYHIALRNKRFHYYNRFYLLMAVAISIVLPLLKLEWFTFFSDSDQTIHLYKIIYGSGEHEVMVTGKTGINWEQLTIYAMVATGLVLLAVLCSRIIKIKLLKKNYPVQQFTDFDFINTDISSAPFSFLKDIFWRNDISLEEETGKQILQHEITHIRQKHSWDKLFMQLIMCFYWMNPFFHLIKKELYLIHEFIADEEAVKHADADAFAKMLLTAQFGKFNFLPAQSIFYSSIKRRLTMLTISKKPQFSYARRLMILPLITALVCLFAFTVKTRNAGNAIPVLAKPFVLVVDAGHGGADKGASANGMYEKDATLKIAQKIKELSSQYNIDVILTRNSDVYMNPREKSDFANTQNANAFISIHVNTNDKEHPKESGFEVLLSSKSDEKFATQNKVLGSAILQNISRDFTAAPSLQTRSTGIWVLKNSNIPSVLIECGYITNKEDAANLKDDAKIELIAKNILEGIAAYANHAATSIRDTIPANILNVTADKQPLYVVNGKPSSEAEIKLINEADIERIDVLKDSASRVIYGPKAENGVVLITLKTSAKKAQEPLYVVDGKIVSKEEAIKNEATNIESVNVLKDKSAIDKYGDKGKNGVIEITSKNAAKEPIVLKVPDNVLYVIDGKVSSKEEYNKLDKKTIESVNVLKDKPAIDKYGDKGKHGVIEITSKNAAKEPIVLKVPVDVLYVIDGKISSKEEYNKLDKKTIESVNVLKDKPAIDKYGDKGKNGVIEIKSKDQTGNSTSNNNKSIDVKDSNTKPIFTTAQIEPQFPGGAEAWGIYLAKQLDASVLAKRKAPPGIYTVTLSFIVDEDGNLSDVKALNDPGYGAGAEAVRVLKQGPKWLPAIENGHTVAFLNKQKIAFKISE</sequence>
<dbReference type="EMBL" id="FOXQ01000001">
    <property type="protein sequence ID" value="SFP62084.1"/>
    <property type="molecule type" value="Genomic_DNA"/>
</dbReference>
<dbReference type="InterPro" id="IPR037066">
    <property type="entry name" value="Plug_dom_sf"/>
</dbReference>
<feature type="region of interest" description="Disordered" evidence="4">
    <location>
        <begin position="752"/>
        <end position="772"/>
    </location>
</feature>
<keyword evidence="7" id="KW-0675">Receptor</keyword>
<dbReference type="InterPro" id="IPR008756">
    <property type="entry name" value="Peptidase_M56"/>
</dbReference>
<evidence type="ECO:0000313" key="7">
    <source>
        <dbReference type="EMBL" id="SFP62084.1"/>
    </source>
</evidence>
<protein>
    <recommendedName>
        <fullName evidence="2">N-acetylmuramoyl-L-alanine amidase</fullName>
        <ecNumber evidence="2">3.5.1.28</ecNumber>
    </recommendedName>
</protein>
<dbReference type="Gene3D" id="3.40.630.40">
    <property type="entry name" value="Zn-dependent exopeptidases"/>
    <property type="match status" value="1"/>
</dbReference>
<organism evidence="7 8">
    <name type="scientific">Parafilimonas terrae</name>
    <dbReference type="NCBI Taxonomy" id="1465490"/>
    <lineage>
        <taxon>Bacteria</taxon>
        <taxon>Pseudomonadati</taxon>
        <taxon>Bacteroidota</taxon>
        <taxon>Chitinophagia</taxon>
        <taxon>Chitinophagales</taxon>
        <taxon>Chitinophagaceae</taxon>
        <taxon>Parafilimonas</taxon>
    </lineage>
</organism>
<dbReference type="GO" id="GO:0008745">
    <property type="term" value="F:N-acetylmuramoyl-L-alanine amidase activity"/>
    <property type="evidence" value="ECO:0007669"/>
    <property type="project" value="UniProtKB-EC"/>
</dbReference>